<protein>
    <recommendedName>
        <fullName evidence="1">Macroglobulin domain-containing protein</fullName>
    </recommendedName>
</protein>
<dbReference type="OrthoDB" id="679547at2"/>
<dbReference type="InterPro" id="IPR002890">
    <property type="entry name" value="MG2"/>
</dbReference>
<keyword evidence="3" id="KW-1185">Reference proteome</keyword>
<proteinExistence type="predicted"/>
<evidence type="ECO:0000259" key="1">
    <source>
        <dbReference type="Pfam" id="PF01835"/>
    </source>
</evidence>
<dbReference type="Gene3D" id="2.60.40.1930">
    <property type="match status" value="1"/>
</dbReference>
<dbReference type="Pfam" id="PF01835">
    <property type="entry name" value="MG2"/>
    <property type="match status" value="1"/>
</dbReference>
<accession>A0A369QL70</accession>
<name>A0A369QL70_9BACT</name>
<organism evidence="2 3">
    <name type="scientific">Adhaeribacter pallidiroseus</name>
    <dbReference type="NCBI Taxonomy" id="2072847"/>
    <lineage>
        <taxon>Bacteria</taxon>
        <taxon>Pseudomonadati</taxon>
        <taxon>Bacteroidota</taxon>
        <taxon>Cytophagia</taxon>
        <taxon>Cytophagales</taxon>
        <taxon>Hymenobacteraceae</taxon>
        <taxon>Adhaeribacter</taxon>
    </lineage>
</organism>
<evidence type="ECO:0000313" key="2">
    <source>
        <dbReference type="EMBL" id="RDC65122.1"/>
    </source>
</evidence>
<feature type="domain" description="Macroglobulin" evidence="1">
    <location>
        <begin position="60"/>
        <end position="143"/>
    </location>
</feature>
<comment type="caution">
    <text evidence="2">The sequence shown here is derived from an EMBL/GenBank/DDBJ whole genome shotgun (WGS) entry which is preliminary data.</text>
</comment>
<dbReference type="GO" id="GO:0004866">
    <property type="term" value="F:endopeptidase inhibitor activity"/>
    <property type="evidence" value="ECO:0007669"/>
    <property type="project" value="InterPro"/>
</dbReference>
<evidence type="ECO:0000313" key="3">
    <source>
        <dbReference type="Proteomes" id="UP000253919"/>
    </source>
</evidence>
<reference evidence="2 3" key="1">
    <citation type="submission" date="2018-04" db="EMBL/GenBank/DDBJ databases">
        <title>Adhaeribacter sp. HMF7616 genome sequencing and assembly.</title>
        <authorList>
            <person name="Kang H."/>
            <person name="Kang J."/>
            <person name="Cha I."/>
            <person name="Kim H."/>
            <person name="Joh K."/>
        </authorList>
    </citation>
    <scope>NUCLEOTIDE SEQUENCE [LARGE SCALE GENOMIC DNA]</scope>
    <source>
        <strain evidence="2 3">HMF7616</strain>
    </source>
</reference>
<sequence length="813" mass="93294">MKFLKSITSLFCTCNRHRTFLKFFILLGFLKNASVYGQSDSLKSINRPFNQYQEQNLTEKLFLHVDRPVYLAGETMWFKVYAVDGTFQKPLALSKIAYIEILDKEQKPVLQGKVALTEAMGQGSFVLPATLASGNYLVRAYTNWMQNFNPEYFFQSSITIVNTFTNLGIKPGKDSIAYDIQFFPEGGNLVKGIASKVAFKITDRFGQGQAAEGSIQDKQGNSVATFKTQKFGMGQFTFIPSEAIDYQATIKLAHTTVTQNLPKVYEQGYTMHLDQSNPEQLKISVQTNYPDQAYTDVFLFGHARQKALFEVNKRLNNGQAEFLINKNDLAEGINHFTIFNDRKQPLCERLFFQQPRQKLIITTTTDEKNYTTRDKVTVELTTANPSQAATPADVSMAVYRLDSLPASALPDINSYLWLTSDLRGNIENPAYYFNSTDPEATLATDNLMLTQGWRRFKWESVFLKKSDSLQFIPELNGHFIRGSLTDRQTGRPIPNMSTFLGSPSRLVRLYHNRTKENGAFQFEVKDFYGPREIVLQTSLQQDSLYRFEVENPFTSKKTAWQVPAFTLSEKFKSDIEQRHVQMQVQNTFFKKYTNRYKPTLTDSLAFYGRPDEKYMLDDFTRFKVMEEVMREYVPGVQVRIRKDGFHFMVFDNVNRSIFPENPMVLLDGVPVFNINKIMAMDPLKIQKLEVITSRYFQGTTSYNGLVSFSTYKGDLDGYEISPHAFVLEYEGLQYQREFYAPRYETAAEKQSRLPDLRNLLYWNPQIKTTKAGNQKLEFYTSDKAGKYLIQIQGLSGTGLAGSTNFTFEVKQAL</sequence>
<dbReference type="EMBL" id="QASA01000001">
    <property type="protein sequence ID" value="RDC65122.1"/>
    <property type="molecule type" value="Genomic_DNA"/>
</dbReference>
<dbReference type="AlphaFoldDB" id="A0A369QL70"/>
<dbReference type="Proteomes" id="UP000253919">
    <property type="component" value="Unassembled WGS sequence"/>
</dbReference>
<dbReference type="RefSeq" id="WP_115374186.1">
    <property type="nucleotide sequence ID" value="NZ_QASA01000001.1"/>
</dbReference>
<gene>
    <name evidence="2" type="ORF">AHMF7616_03752</name>
</gene>